<dbReference type="SUPFAM" id="SSF52540">
    <property type="entry name" value="P-loop containing nucleoside triphosphate hydrolases"/>
    <property type="match status" value="1"/>
</dbReference>
<keyword evidence="2" id="KW-1185">Reference proteome</keyword>
<dbReference type="KEGG" id="goe:100905594"/>
<dbReference type="InterPro" id="IPR027417">
    <property type="entry name" value="P-loop_NTPase"/>
</dbReference>
<name>A0AAJ6QWE2_9ACAR</name>
<gene>
    <name evidence="3" type="primary">LOC100905594</name>
</gene>
<dbReference type="InterPro" id="IPR011545">
    <property type="entry name" value="DEAD/DEAH_box_helicase_dom"/>
</dbReference>
<sequence length="406" mass="45012">MNLTSMIENEELPGPRRDQKREETYLFVAGTNISEASSAAEVFELMPHSIMALEANNVVYPKPLQRAAWPVLLQDLDTFLVAPPGAGKQMSLVPIIVDKAQYSRVIVTSQAQSRCQEIRSALLFAPSVKAFLTEGRYQNASANVLCCTFAAFRRVARRARASAFVLDRIDCLAEQGLGDQLLDILSVIARNRRGVTILATARFLNSATLDLVEHLRFAAAVGAARESSIEEKTCTESIEVCRRKNWFAVVGKMLGRQNGVHDVTLIIVRNRSTANTLETTLSKQSSIYAQSLHGEDHCDQDLARALLLASSPGIYIGVPTDLSWLQEADRVDMLIDVGTSLCLSAFTMRQSRVKSSGIFVSLLKPSKLRVVTWLVPLLRSRGREISHEIEYMFLATEILQESLLEE</sequence>
<dbReference type="PANTHER" id="PTHR47958">
    <property type="entry name" value="ATP-DEPENDENT RNA HELICASE DBP3"/>
    <property type="match status" value="1"/>
</dbReference>
<dbReference type="GeneID" id="100905594"/>
<feature type="domain" description="DEAD/DEAH-box helicase" evidence="1">
    <location>
        <begin position="63"/>
        <end position="201"/>
    </location>
</feature>
<dbReference type="RefSeq" id="XP_003747963.1">
    <property type="nucleotide sequence ID" value="XM_003747915.1"/>
</dbReference>
<accession>A0AAJ6QWE2</accession>
<dbReference type="Gene3D" id="3.40.50.300">
    <property type="entry name" value="P-loop containing nucleotide triphosphate hydrolases"/>
    <property type="match status" value="1"/>
</dbReference>
<dbReference type="Proteomes" id="UP000694867">
    <property type="component" value="Unplaced"/>
</dbReference>
<organism evidence="2 3">
    <name type="scientific">Galendromus occidentalis</name>
    <name type="common">western predatory mite</name>
    <dbReference type="NCBI Taxonomy" id="34638"/>
    <lineage>
        <taxon>Eukaryota</taxon>
        <taxon>Metazoa</taxon>
        <taxon>Ecdysozoa</taxon>
        <taxon>Arthropoda</taxon>
        <taxon>Chelicerata</taxon>
        <taxon>Arachnida</taxon>
        <taxon>Acari</taxon>
        <taxon>Parasitiformes</taxon>
        <taxon>Mesostigmata</taxon>
        <taxon>Gamasina</taxon>
        <taxon>Phytoseioidea</taxon>
        <taxon>Phytoseiidae</taxon>
        <taxon>Typhlodrominae</taxon>
        <taxon>Galendromus</taxon>
    </lineage>
</organism>
<evidence type="ECO:0000313" key="3">
    <source>
        <dbReference type="RefSeq" id="XP_003747963.1"/>
    </source>
</evidence>
<evidence type="ECO:0000313" key="2">
    <source>
        <dbReference type="Proteomes" id="UP000694867"/>
    </source>
</evidence>
<reference evidence="3" key="1">
    <citation type="submission" date="2025-08" db="UniProtKB">
        <authorList>
            <consortium name="RefSeq"/>
        </authorList>
    </citation>
    <scope>IDENTIFICATION</scope>
</reference>
<protein>
    <submittedName>
        <fullName evidence="3">Uncharacterized protein LOC100905594</fullName>
    </submittedName>
</protein>
<dbReference type="AlphaFoldDB" id="A0AAJ6QWE2"/>
<evidence type="ECO:0000259" key="1">
    <source>
        <dbReference type="Pfam" id="PF00270"/>
    </source>
</evidence>
<dbReference type="GO" id="GO:0005524">
    <property type="term" value="F:ATP binding"/>
    <property type="evidence" value="ECO:0007669"/>
    <property type="project" value="InterPro"/>
</dbReference>
<dbReference type="Pfam" id="PF00270">
    <property type="entry name" value="DEAD"/>
    <property type="match status" value="1"/>
</dbReference>
<dbReference type="GO" id="GO:0003676">
    <property type="term" value="F:nucleic acid binding"/>
    <property type="evidence" value="ECO:0007669"/>
    <property type="project" value="InterPro"/>
</dbReference>
<proteinExistence type="predicted"/>